<evidence type="ECO:0000313" key="2">
    <source>
        <dbReference type="EMBL" id="TSE18181.1"/>
    </source>
</evidence>
<dbReference type="PANTHER" id="PTHR14119">
    <property type="entry name" value="HYDROLASE"/>
    <property type="match status" value="1"/>
</dbReference>
<accession>A0A554W3M7</accession>
<dbReference type="OrthoDB" id="9796958at2"/>
<keyword evidence="3" id="KW-1185">Reference proteome</keyword>
<organism evidence="2 3">
    <name type="scientific">Tepidimonas alkaliphilus</name>
    <dbReference type="NCBI Taxonomy" id="2588942"/>
    <lineage>
        <taxon>Bacteria</taxon>
        <taxon>Pseudomonadati</taxon>
        <taxon>Pseudomonadota</taxon>
        <taxon>Betaproteobacteria</taxon>
        <taxon>Burkholderiales</taxon>
        <taxon>Tepidimonas</taxon>
    </lineage>
</organism>
<feature type="domain" description="Isochorismatase-like" evidence="1">
    <location>
        <begin position="9"/>
        <end position="176"/>
    </location>
</feature>
<dbReference type="AlphaFoldDB" id="A0A554W3M7"/>
<dbReference type="Gene3D" id="3.40.50.850">
    <property type="entry name" value="Isochorismatase-like"/>
    <property type="match status" value="1"/>
</dbReference>
<dbReference type="PANTHER" id="PTHR14119:SF3">
    <property type="entry name" value="ISOCHORISMATASE DOMAIN-CONTAINING PROTEIN 2"/>
    <property type="match status" value="1"/>
</dbReference>
<dbReference type="InterPro" id="IPR000868">
    <property type="entry name" value="Isochorismatase-like_dom"/>
</dbReference>
<evidence type="ECO:0000313" key="3">
    <source>
        <dbReference type="Proteomes" id="UP000315736"/>
    </source>
</evidence>
<proteinExistence type="predicted"/>
<comment type="caution">
    <text evidence="2">The sequence shown here is derived from an EMBL/GenBank/DDBJ whole genome shotgun (WGS) entry which is preliminary data.</text>
</comment>
<dbReference type="InterPro" id="IPR036380">
    <property type="entry name" value="Isochorismatase-like_sf"/>
</dbReference>
<name>A0A554W3M7_9BURK</name>
<gene>
    <name evidence="2" type="ORF">Talka_02316</name>
</gene>
<dbReference type="Proteomes" id="UP000315736">
    <property type="component" value="Unassembled WGS sequence"/>
</dbReference>
<protein>
    <submittedName>
        <fullName evidence="2">Isochorismatase family protein</fullName>
    </submittedName>
</protein>
<dbReference type="Pfam" id="PF00857">
    <property type="entry name" value="Isochorismatase"/>
    <property type="match status" value="1"/>
</dbReference>
<dbReference type="EMBL" id="VJNB01000023">
    <property type="protein sequence ID" value="TSE18181.1"/>
    <property type="molecule type" value="Genomic_DNA"/>
</dbReference>
<reference evidence="2 3" key="1">
    <citation type="submission" date="2019-07" db="EMBL/GenBank/DDBJ databases">
        <title>Tepidimonas alkaliphilus YIM 72238 draft genome.</title>
        <authorList>
            <person name="Da Costa M.S."/>
            <person name="Froufe H.J.C."/>
            <person name="Egas C."/>
            <person name="Albuquerque L."/>
        </authorList>
    </citation>
    <scope>NUCLEOTIDE SEQUENCE [LARGE SCALE GENOMIC DNA]</scope>
    <source>
        <strain evidence="2 3">YIM 72238</strain>
    </source>
</reference>
<dbReference type="RefSeq" id="WP_143891502.1">
    <property type="nucleotide sequence ID" value="NZ_VJNB01000023.1"/>
</dbReference>
<dbReference type="SUPFAM" id="SSF52499">
    <property type="entry name" value="Isochorismatase-like hydrolases"/>
    <property type="match status" value="1"/>
</dbReference>
<dbReference type="InterPro" id="IPR050993">
    <property type="entry name" value="Isochorismatase_domain"/>
</dbReference>
<evidence type="ECO:0000259" key="1">
    <source>
        <dbReference type="Pfam" id="PF00857"/>
    </source>
</evidence>
<sequence length="199" mass="22288">MLLDANDCQLVLIDYQPRLMAVIDQREEVLQQAGRLVKLARLLEVPIWGTEQAPDKLGMLPPDWRGACQHVWSKVAFDSSDTPLRQRLCPARMPPAGNARSLPKHLRKPAEPARSTVLLAGCEAHVCVLQTAFMLLEHEELEVVVVTDACGSRRQRDRDAAFDRMAAEGVTLVTTEMVGFEWLRSAQHPRFTEALAVLK</sequence>